<dbReference type="Gene3D" id="3.40.30.10">
    <property type="entry name" value="Glutaredoxin"/>
    <property type="match status" value="1"/>
</dbReference>
<keyword evidence="2" id="KW-1185">Reference proteome</keyword>
<dbReference type="InterPro" id="IPR008554">
    <property type="entry name" value="Glutaredoxin-like"/>
</dbReference>
<dbReference type="GO" id="GO:0016853">
    <property type="term" value="F:isomerase activity"/>
    <property type="evidence" value="ECO:0007669"/>
    <property type="project" value="UniProtKB-KW"/>
</dbReference>
<accession>K6ZBC9</accession>
<evidence type="ECO:0000313" key="2">
    <source>
        <dbReference type="Proteomes" id="UP000006251"/>
    </source>
</evidence>
<dbReference type="InterPro" id="IPR036249">
    <property type="entry name" value="Thioredoxin-like_sf"/>
</dbReference>
<keyword evidence="1" id="KW-0413">Isomerase</keyword>
<evidence type="ECO:0000313" key="1">
    <source>
        <dbReference type="EMBL" id="GAC27672.1"/>
    </source>
</evidence>
<organism evidence="1 2">
    <name type="scientific">Brumicola pallidula DSM 14239 = ACAM 615</name>
    <dbReference type="NCBI Taxonomy" id="1121922"/>
    <lineage>
        <taxon>Bacteria</taxon>
        <taxon>Pseudomonadati</taxon>
        <taxon>Pseudomonadota</taxon>
        <taxon>Gammaproteobacteria</taxon>
        <taxon>Alteromonadales</taxon>
        <taxon>Alteromonadaceae</taxon>
        <taxon>Brumicola</taxon>
    </lineage>
</organism>
<proteinExistence type="predicted"/>
<name>K6ZBC9_9ALTE</name>
<dbReference type="Pfam" id="PF05768">
    <property type="entry name" value="Glrx-like"/>
    <property type="match status" value="1"/>
</dbReference>
<dbReference type="STRING" id="1121922.GCA_000428905_03733"/>
<comment type="caution">
    <text evidence="1">The sequence shown here is derived from an EMBL/GenBank/DDBJ whole genome shotgun (WGS) entry which is preliminary data.</text>
</comment>
<gene>
    <name evidence="1" type="ORF">GPAL_0792</name>
</gene>
<dbReference type="Proteomes" id="UP000006251">
    <property type="component" value="Unassembled WGS sequence"/>
</dbReference>
<reference evidence="2" key="1">
    <citation type="journal article" date="2014" name="Environ. Microbiol.">
        <title>Comparative genomics of the marine bacterial genus Glaciecola reveals the high degree of genomic diversity and genomic characteristic for cold adaptation.</title>
        <authorList>
            <person name="Qin Q.L."/>
            <person name="Xie B.B."/>
            <person name="Yu Y."/>
            <person name="Shu Y.L."/>
            <person name="Rong J.C."/>
            <person name="Zhang Y.J."/>
            <person name="Zhao D.L."/>
            <person name="Chen X.L."/>
            <person name="Zhang X.Y."/>
            <person name="Chen B."/>
            <person name="Zhou B.C."/>
            <person name="Zhang Y.Z."/>
        </authorList>
    </citation>
    <scope>NUCLEOTIDE SEQUENCE [LARGE SCALE GENOMIC DNA]</scope>
    <source>
        <strain evidence="2">ACAM 615</strain>
    </source>
</reference>
<sequence length="84" mass="9636">MCDLAFDIVEQFNALQPKATSESTFQLSPSGSQFEHVELETINIRDSADLYHLYAVRIPVLKKTDDESELGWPFTLEDLIEFLQ</sequence>
<protein>
    <submittedName>
        <fullName evidence="1">Thiol-disulfide isomerase and thioredoxin i</fullName>
    </submittedName>
</protein>
<dbReference type="EMBL" id="BAEQ01000015">
    <property type="protein sequence ID" value="GAC27672.1"/>
    <property type="molecule type" value="Genomic_DNA"/>
</dbReference>
<dbReference type="AlphaFoldDB" id="K6ZBC9"/>
<dbReference type="SUPFAM" id="SSF52833">
    <property type="entry name" value="Thioredoxin-like"/>
    <property type="match status" value="1"/>
</dbReference>